<reference evidence="1 2" key="1">
    <citation type="submission" date="2019-09" db="EMBL/GenBank/DDBJ databases">
        <title>Goodfellowia gen. nov., a new genus of the Pseudonocardineae related to Actinoalloteichus, containing Goodfellowia coeruleoviolacea gen. nov., comb. nov. gen. nov., comb. nov.</title>
        <authorList>
            <person name="Labeda D."/>
        </authorList>
    </citation>
    <scope>NUCLEOTIDE SEQUENCE [LARGE SCALE GENOMIC DNA]</scope>
    <source>
        <strain evidence="1 2">AN110305</strain>
    </source>
</reference>
<organism evidence="1 2">
    <name type="scientific">Solihabitans fulvus</name>
    <dbReference type="NCBI Taxonomy" id="1892852"/>
    <lineage>
        <taxon>Bacteria</taxon>
        <taxon>Bacillati</taxon>
        <taxon>Actinomycetota</taxon>
        <taxon>Actinomycetes</taxon>
        <taxon>Pseudonocardiales</taxon>
        <taxon>Pseudonocardiaceae</taxon>
        <taxon>Solihabitans</taxon>
    </lineage>
</organism>
<accession>A0A5B2XFZ5</accession>
<comment type="caution">
    <text evidence="1">The sequence shown here is derived from an EMBL/GenBank/DDBJ whole genome shotgun (WGS) entry which is preliminary data.</text>
</comment>
<proteinExistence type="predicted"/>
<evidence type="ECO:0000313" key="1">
    <source>
        <dbReference type="EMBL" id="KAA2261840.1"/>
    </source>
</evidence>
<dbReference type="AlphaFoldDB" id="A0A5B2XFZ5"/>
<dbReference type="RefSeq" id="WP_149850194.1">
    <property type="nucleotide sequence ID" value="NZ_VUOB01000024.1"/>
</dbReference>
<reference evidence="1 2" key="2">
    <citation type="submission" date="2019-09" db="EMBL/GenBank/DDBJ databases">
        <authorList>
            <person name="Jin C."/>
        </authorList>
    </citation>
    <scope>NUCLEOTIDE SEQUENCE [LARGE SCALE GENOMIC DNA]</scope>
    <source>
        <strain evidence="1 2">AN110305</strain>
    </source>
</reference>
<name>A0A5B2XFZ5_9PSEU</name>
<dbReference type="Proteomes" id="UP000323454">
    <property type="component" value="Unassembled WGS sequence"/>
</dbReference>
<dbReference type="EMBL" id="VUOB01000024">
    <property type="protein sequence ID" value="KAA2261840.1"/>
    <property type="molecule type" value="Genomic_DNA"/>
</dbReference>
<evidence type="ECO:0000313" key="2">
    <source>
        <dbReference type="Proteomes" id="UP000323454"/>
    </source>
</evidence>
<protein>
    <submittedName>
        <fullName evidence="1">Uncharacterized protein</fullName>
    </submittedName>
</protein>
<sequence>MIRTPLIREAREYLRGHGWTVTRYWRGAEIWTWQDFDVLVPPTDTMGDSVMLLRELVVLVAAAEERSPQLVARAMITPAVDVVSYRLSDAEWGEIALPAGLRAMRAVRDLIAACARGVAEHSHGTRPTMVGSLLERTLLSLADDAFGVDVLLPVEPGPVESLGRLTALRLLHSSLAQLEMATEGSFEDGADEAVADGTCLAFGDLAGPWRRSPFRLEFCWSWAVPAGQGPVAVEFPDGAGERIHARGKKLSQTVPAASAVVEGLVTSLSDDKDGDRWVVGVRGRSVVDGAVEAPERVVSIRLAGAQQYAAALDAHRRGRTVRAKGSVARVGRRRGVVVGPDGFAVSTLESVRQRQE</sequence>
<gene>
    <name evidence="1" type="ORF">F0L68_15065</name>
</gene>
<keyword evidence="2" id="KW-1185">Reference proteome</keyword>
<dbReference type="OrthoDB" id="3818889at2"/>